<dbReference type="RefSeq" id="XP_022580950.1">
    <property type="nucleotide sequence ID" value="XM_022726554.1"/>
</dbReference>
<sequence length="137" mass="15869">MESDASNVPDTSVNEVRAPEPPIYTDMPVFWQEVGSMNTTDYEGKVAGLWNFMLGHYFPSSDMFVHHPQDKVFAGYLDFNSSRWVPRDGTNDREELHFLVTQCHQNYEERLDLTIPEDAKRIHAHLVHIRDITMTVS</sequence>
<dbReference type="OrthoDB" id="4499616at2759"/>
<organism evidence="2 3">
    <name type="scientific">Penicilliopsis zonata CBS 506.65</name>
    <dbReference type="NCBI Taxonomy" id="1073090"/>
    <lineage>
        <taxon>Eukaryota</taxon>
        <taxon>Fungi</taxon>
        <taxon>Dikarya</taxon>
        <taxon>Ascomycota</taxon>
        <taxon>Pezizomycotina</taxon>
        <taxon>Eurotiomycetes</taxon>
        <taxon>Eurotiomycetidae</taxon>
        <taxon>Eurotiales</taxon>
        <taxon>Aspergillaceae</taxon>
        <taxon>Penicilliopsis</taxon>
    </lineage>
</organism>
<name>A0A1L9SGS5_9EURO</name>
<evidence type="ECO:0000313" key="3">
    <source>
        <dbReference type="Proteomes" id="UP000184188"/>
    </source>
</evidence>
<feature type="compositionally biased region" description="Polar residues" evidence="1">
    <location>
        <begin position="1"/>
        <end position="14"/>
    </location>
</feature>
<dbReference type="GeneID" id="34613018"/>
<reference evidence="3" key="1">
    <citation type="journal article" date="2017" name="Genome Biol.">
        <title>Comparative genomics reveals high biological diversity and specific adaptations in the industrially and medically important fungal genus Aspergillus.</title>
        <authorList>
            <person name="de Vries R.P."/>
            <person name="Riley R."/>
            <person name="Wiebenga A."/>
            <person name="Aguilar-Osorio G."/>
            <person name="Amillis S."/>
            <person name="Uchima C.A."/>
            <person name="Anderluh G."/>
            <person name="Asadollahi M."/>
            <person name="Askin M."/>
            <person name="Barry K."/>
            <person name="Battaglia E."/>
            <person name="Bayram O."/>
            <person name="Benocci T."/>
            <person name="Braus-Stromeyer S.A."/>
            <person name="Caldana C."/>
            <person name="Canovas D."/>
            <person name="Cerqueira G.C."/>
            <person name="Chen F."/>
            <person name="Chen W."/>
            <person name="Choi C."/>
            <person name="Clum A."/>
            <person name="Dos Santos R.A."/>
            <person name="Damasio A.R."/>
            <person name="Diallinas G."/>
            <person name="Emri T."/>
            <person name="Fekete E."/>
            <person name="Flipphi M."/>
            <person name="Freyberg S."/>
            <person name="Gallo A."/>
            <person name="Gournas C."/>
            <person name="Habgood R."/>
            <person name="Hainaut M."/>
            <person name="Harispe M.L."/>
            <person name="Henrissat B."/>
            <person name="Hilden K.S."/>
            <person name="Hope R."/>
            <person name="Hossain A."/>
            <person name="Karabika E."/>
            <person name="Karaffa L."/>
            <person name="Karanyi Z."/>
            <person name="Krasevec N."/>
            <person name="Kuo A."/>
            <person name="Kusch H."/>
            <person name="LaButti K."/>
            <person name="Lagendijk E.L."/>
            <person name="Lapidus A."/>
            <person name="Levasseur A."/>
            <person name="Lindquist E."/>
            <person name="Lipzen A."/>
            <person name="Logrieco A.F."/>
            <person name="MacCabe A."/>
            <person name="Maekelae M.R."/>
            <person name="Malavazi I."/>
            <person name="Melin P."/>
            <person name="Meyer V."/>
            <person name="Mielnichuk N."/>
            <person name="Miskei M."/>
            <person name="Molnar A.P."/>
            <person name="Mule G."/>
            <person name="Ngan C.Y."/>
            <person name="Orejas M."/>
            <person name="Orosz E."/>
            <person name="Ouedraogo J.P."/>
            <person name="Overkamp K.M."/>
            <person name="Park H.-S."/>
            <person name="Perrone G."/>
            <person name="Piumi F."/>
            <person name="Punt P.J."/>
            <person name="Ram A.F."/>
            <person name="Ramon A."/>
            <person name="Rauscher S."/>
            <person name="Record E."/>
            <person name="Riano-Pachon D.M."/>
            <person name="Robert V."/>
            <person name="Roehrig J."/>
            <person name="Ruller R."/>
            <person name="Salamov A."/>
            <person name="Salih N.S."/>
            <person name="Samson R.A."/>
            <person name="Sandor E."/>
            <person name="Sanguinetti M."/>
            <person name="Schuetze T."/>
            <person name="Sepcic K."/>
            <person name="Shelest E."/>
            <person name="Sherlock G."/>
            <person name="Sophianopoulou V."/>
            <person name="Squina F.M."/>
            <person name="Sun H."/>
            <person name="Susca A."/>
            <person name="Todd R.B."/>
            <person name="Tsang A."/>
            <person name="Unkles S.E."/>
            <person name="van de Wiele N."/>
            <person name="van Rossen-Uffink D."/>
            <person name="Oliveira J.V."/>
            <person name="Vesth T.C."/>
            <person name="Visser J."/>
            <person name="Yu J.-H."/>
            <person name="Zhou M."/>
            <person name="Andersen M.R."/>
            <person name="Archer D.B."/>
            <person name="Baker S.E."/>
            <person name="Benoit I."/>
            <person name="Brakhage A.A."/>
            <person name="Braus G.H."/>
            <person name="Fischer R."/>
            <person name="Frisvad J.C."/>
            <person name="Goldman G.H."/>
            <person name="Houbraken J."/>
            <person name="Oakley B."/>
            <person name="Pocsi I."/>
            <person name="Scazzocchio C."/>
            <person name="Seiboth B."/>
            <person name="vanKuyk P.A."/>
            <person name="Wortman J."/>
            <person name="Dyer P.S."/>
            <person name="Grigoriev I.V."/>
        </authorList>
    </citation>
    <scope>NUCLEOTIDE SEQUENCE [LARGE SCALE GENOMIC DNA]</scope>
    <source>
        <strain evidence="3">CBS 506.65</strain>
    </source>
</reference>
<feature type="region of interest" description="Disordered" evidence="1">
    <location>
        <begin position="1"/>
        <end position="20"/>
    </location>
</feature>
<dbReference type="EMBL" id="KV878342">
    <property type="protein sequence ID" value="OJJ46440.1"/>
    <property type="molecule type" value="Genomic_DNA"/>
</dbReference>
<evidence type="ECO:0000313" key="2">
    <source>
        <dbReference type="EMBL" id="OJJ46440.1"/>
    </source>
</evidence>
<keyword evidence="3" id="KW-1185">Reference proteome</keyword>
<dbReference type="VEuPathDB" id="FungiDB:ASPZODRAFT_16201"/>
<protein>
    <submittedName>
        <fullName evidence="2">Uncharacterized protein</fullName>
    </submittedName>
</protein>
<evidence type="ECO:0000256" key="1">
    <source>
        <dbReference type="SAM" id="MobiDB-lite"/>
    </source>
</evidence>
<accession>A0A1L9SGS5</accession>
<gene>
    <name evidence="2" type="ORF">ASPZODRAFT_16201</name>
</gene>
<proteinExistence type="predicted"/>
<dbReference type="Proteomes" id="UP000184188">
    <property type="component" value="Unassembled WGS sequence"/>
</dbReference>
<dbReference type="AlphaFoldDB" id="A0A1L9SGS5"/>